<dbReference type="Proteomes" id="UP001055811">
    <property type="component" value="Linkage Group LG03"/>
</dbReference>
<gene>
    <name evidence="1" type="ORF">L2E82_15700</name>
</gene>
<comment type="caution">
    <text evidence="1">The sequence shown here is derived from an EMBL/GenBank/DDBJ whole genome shotgun (WGS) entry which is preliminary data.</text>
</comment>
<reference evidence="2" key="1">
    <citation type="journal article" date="2022" name="Mol. Ecol. Resour.">
        <title>The genomes of chicory, endive, great burdock and yacon provide insights into Asteraceae palaeo-polyploidization history and plant inulin production.</title>
        <authorList>
            <person name="Fan W."/>
            <person name="Wang S."/>
            <person name="Wang H."/>
            <person name="Wang A."/>
            <person name="Jiang F."/>
            <person name="Liu H."/>
            <person name="Zhao H."/>
            <person name="Xu D."/>
            <person name="Zhang Y."/>
        </authorList>
    </citation>
    <scope>NUCLEOTIDE SEQUENCE [LARGE SCALE GENOMIC DNA]</scope>
    <source>
        <strain evidence="2">cv. Punajuju</strain>
    </source>
</reference>
<accession>A0ACB9F336</accession>
<dbReference type="EMBL" id="CM042011">
    <property type="protein sequence ID" value="KAI3765659.1"/>
    <property type="molecule type" value="Genomic_DNA"/>
</dbReference>
<keyword evidence="2" id="KW-1185">Reference proteome</keyword>
<organism evidence="1 2">
    <name type="scientific">Cichorium intybus</name>
    <name type="common">Chicory</name>
    <dbReference type="NCBI Taxonomy" id="13427"/>
    <lineage>
        <taxon>Eukaryota</taxon>
        <taxon>Viridiplantae</taxon>
        <taxon>Streptophyta</taxon>
        <taxon>Embryophyta</taxon>
        <taxon>Tracheophyta</taxon>
        <taxon>Spermatophyta</taxon>
        <taxon>Magnoliopsida</taxon>
        <taxon>eudicotyledons</taxon>
        <taxon>Gunneridae</taxon>
        <taxon>Pentapetalae</taxon>
        <taxon>asterids</taxon>
        <taxon>campanulids</taxon>
        <taxon>Asterales</taxon>
        <taxon>Asteraceae</taxon>
        <taxon>Cichorioideae</taxon>
        <taxon>Cichorieae</taxon>
        <taxon>Cichoriinae</taxon>
        <taxon>Cichorium</taxon>
    </lineage>
</organism>
<proteinExistence type="predicted"/>
<reference evidence="1 2" key="2">
    <citation type="journal article" date="2022" name="Mol. Ecol. Resour.">
        <title>The genomes of chicory, endive, great burdock and yacon provide insights into Asteraceae paleo-polyploidization history and plant inulin production.</title>
        <authorList>
            <person name="Fan W."/>
            <person name="Wang S."/>
            <person name="Wang H."/>
            <person name="Wang A."/>
            <person name="Jiang F."/>
            <person name="Liu H."/>
            <person name="Zhao H."/>
            <person name="Xu D."/>
            <person name="Zhang Y."/>
        </authorList>
    </citation>
    <scope>NUCLEOTIDE SEQUENCE [LARGE SCALE GENOMIC DNA]</scope>
    <source>
        <strain evidence="2">cv. Punajuju</strain>
        <tissue evidence="1">Leaves</tissue>
    </source>
</reference>
<sequence length="493" mass="54222">MGEMVDEYKQGEGSFENRIHIINDDGQIVSKRMVENLSITLQPDSEDDWNGINQDQDEWLPITGSRKGNSWTATFHLLCSGIGTQTLSLPLAFVYLGWFWGTLCLCVAFVWQLYTIGLLVSLHEPVPGTRYSRYLQLSMVAFGEKLGKVIAIFPVLYLAGGTCVMFIIAGGGTMKLFYQLLCDDCSSKHPLTTTEWFLVFTCLSILVSLFCPNLHSVSLVSFFGAVMAVGYCTTLWVMIVAKGRIDDTVYDPSKVVASDAGRARSILNGLGIIALAFRGHNVVLEIQGTLPSTPNRSSARLMWKGVAASYLIIAVCFLPVAIVGYWAFGNKIPVNGGMLTAISTTLHHNASKPVLGLIYLQVVLSCVSAFQIYSMVIFDNLENAYVSKKCKKCPKLISLGFRIFFGGVTFFISVAFPFLPSLALIVGGFALHLTFGYPCLMWIVMKRQTTKSVRWWLTLGLGCLGIGLSVLVIVGAVWNLACRGLDANFFHPR</sequence>
<evidence type="ECO:0000313" key="1">
    <source>
        <dbReference type="EMBL" id="KAI3765659.1"/>
    </source>
</evidence>
<protein>
    <submittedName>
        <fullName evidence="1">Uncharacterized protein</fullName>
    </submittedName>
</protein>
<name>A0ACB9F336_CICIN</name>
<evidence type="ECO:0000313" key="2">
    <source>
        <dbReference type="Proteomes" id="UP001055811"/>
    </source>
</evidence>